<gene>
    <name evidence="3" type="ORF">ACFFTO_39515</name>
</gene>
<evidence type="ECO:0000313" key="3">
    <source>
        <dbReference type="EMBL" id="MFB9690298.1"/>
    </source>
</evidence>
<evidence type="ECO:0000313" key="4">
    <source>
        <dbReference type="Proteomes" id="UP001589535"/>
    </source>
</evidence>
<accession>A0ABV5UFZ3</accession>
<keyword evidence="2" id="KW-1133">Transmembrane helix</keyword>
<dbReference type="Proteomes" id="UP001589535">
    <property type="component" value="Unassembled WGS sequence"/>
</dbReference>
<evidence type="ECO:0000256" key="1">
    <source>
        <dbReference type="SAM" id="MobiDB-lite"/>
    </source>
</evidence>
<feature type="transmembrane region" description="Helical" evidence="2">
    <location>
        <begin position="26"/>
        <end position="46"/>
    </location>
</feature>
<organism evidence="3 4">
    <name type="scientific">Amycolatopsis plumensis</name>
    <dbReference type="NCBI Taxonomy" id="236508"/>
    <lineage>
        <taxon>Bacteria</taxon>
        <taxon>Bacillati</taxon>
        <taxon>Actinomycetota</taxon>
        <taxon>Actinomycetes</taxon>
        <taxon>Pseudonocardiales</taxon>
        <taxon>Pseudonocardiaceae</taxon>
        <taxon>Amycolatopsis</taxon>
    </lineage>
</organism>
<keyword evidence="4" id="KW-1185">Reference proteome</keyword>
<reference evidence="3 4" key="1">
    <citation type="submission" date="2024-09" db="EMBL/GenBank/DDBJ databases">
        <authorList>
            <person name="Sun Q."/>
            <person name="Mori K."/>
        </authorList>
    </citation>
    <scope>NUCLEOTIDE SEQUENCE [LARGE SCALE GENOMIC DNA]</scope>
    <source>
        <strain evidence="3 4">JCM 13852</strain>
    </source>
</reference>
<feature type="region of interest" description="Disordered" evidence="1">
    <location>
        <begin position="1"/>
        <end position="21"/>
    </location>
</feature>
<evidence type="ECO:0000256" key="2">
    <source>
        <dbReference type="SAM" id="Phobius"/>
    </source>
</evidence>
<evidence type="ECO:0008006" key="5">
    <source>
        <dbReference type="Google" id="ProtNLM"/>
    </source>
</evidence>
<keyword evidence="2" id="KW-0812">Transmembrane</keyword>
<proteinExistence type="predicted"/>
<sequence length="385" mass="42712">MSTTVTTTEPPPGREEHPPPVTRTHAVYLVVVAVLAAAAFAAVGIVNARTNPYVYDDDAIAQVAQGLADGKNLANYDANVDLRKLRKEQIQRMPAAPDVVIFGGSRWQEARSEIIPGGHRVYNAYVSNDQVEDMLALTNILDKAGKLPKTMLFSLRFVSVQGISQRTTYDWKGWESDYSEMAGRLGVSPASYLDRAPVQQWSGQYYFPDVFTRWQQLGAAKAAPTLTSESETQHLDVIAADGSLHWSQDSKAKFTRKFVDKAVDKEILTVGPTQPGIDRGEVELMGKLIDWLHGKGVKVIVAQSPYRPDYWQRIQSYPFAKTLHGLEDVATELQARHGAIAYNHYDPAGFPNCTLDNFVDHIHPTWKCLQDVFADLPDLVTGVKS</sequence>
<dbReference type="RefSeq" id="WP_378205464.1">
    <property type="nucleotide sequence ID" value="NZ_JBHMBK010000050.1"/>
</dbReference>
<comment type="caution">
    <text evidence="3">The sequence shown here is derived from an EMBL/GenBank/DDBJ whole genome shotgun (WGS) entry which is preliminary data.</text>
</comment>
<keyword evidence="2" id="KW-0472">Membrane</keyword>
<name>A0ABV5UFZ3_9PSEU</name>
<dbReference type="EMBL" id="JBHMBK010000050">
    <property type="protein sequence ID" value="MFB9690298.1"/>
    <property type="molecule type" value="Genomic_DNA"/>
</dbReference>
<protein>
    <recommendedName>
        <fullName evidence="5">SGNH/GDSL hydrolase family protein</fullName>
    </recommendedName>
</protein>